<keyword evidence="1 2" id="KW-0732">Signal</keyword>
<gene>
    <name evidence="4" type="ORF">ZRA01_03030</name>
</gene>
<dbReference type="InterPro" id="IPR001638">
    <property type="entry name" value="Solute-binding_3/MltF_N"/>
</dbReference>
<evidence type="ECO:0000256" key="2">
    <source>
        <dbReference type="SAM" id="SignalP"/>
    </source>
</evidence>
<feature type="domain" description="Solute-binding protein family 3/N-terminal" evidence="3">
    <location>
        <begin position="36"/>
        <end position="279"/>
    </location>
</feature>
<comment type="caution">
    <text evidence="4">The sequence shown here is derived from an EMBL/GenBank/DDBJ whole genome shotgun (WGS) entry which is preliminary data.</text>
</comment>
<protein>
    <submittedName>
        <fullName evidence="4">Amino acid ABC transporter substrate-binding protein</fullName>
    </submittedName>
</protein>
<dbReference type="SUPFAM" id="SSF53850">
    <property type="entry name" value="Periplasmic binding protein-like II"/>
    <property type="match status" value="1"/>
</dbReference>
<dbReference type="EMBL" id="BJNV01000005">
    <property type="protein sequence ID" value="GEC94230.1"/>
    <property type="molecule type" value="Genomic_DNA"/>
</dbReference>
<feature type="signal peptide" evidence="2">
    <location>
        <begin position="1"/>
        <end position="25"/>
    </location>
</feature>
<dbReference type="PROSITE" id="PS51318">
    <property type="entry name" value="TAT"/>
    <property type="match status" value="1"/>
</dbReference>
<feature type="chain" id="PRO_5021364892" evidence="2">
    <location>
        <begin position="26"/>
        <end position="282"/>
    </location>
</feature>
<accession>A0A4Y4CUF9</accession>
<dbReference type="Gene3D" id="3.40.190.10">
    <property type="entry name" value="Periplasmic binding protein-like II"/>
    <property type="match status" value="3"/>
</dbReference>
<dbReference type="RefSeq" id="WP_141348995.1">
    <property type="nucleotide sequence ID" value="NZ_BJNV01000005.1"/>
</dbReference>
<proteinExistence type="predicted"/>
<evidence type="ECO:0000259" key="3">
    <source>
        <dbReference type="SMART" id="SM00062"/>
    </source>
</evidence>
<organism evidence="4 5">
    <name type="scientific">Zoogloea ramigera</name>
    <dbReference type="NCBI Taxonomy" id="350"/>
    <lineage>
        <taxon>Bacteria</taxon>
        <taxon>Pseudomonadati</taxon>
        <taxon>Pseudomonadota</taxon>
        <taxon>Betaproteobacteria</taxon>
        <taxon>Rhodocyclales</taxon>
        <taxon>Zoogloeaceae</taxon>
        <taxon>Zoogloea</taxon>
    </lineage>
</organism>
<name>A0A4Y4CUF9_ZOORA</name>
<reference evidence="4 5" key="1">
    <citation type="submission" date="2019-06" db="EMBL/GenBank/DDBJ databases">
        <title>Whole genome shotgun sequence of Zoogloea ramigera NBRC 15342.</title>
        <authorList>
            <person name="Hosoyama A."/>
            <person name="Uohara A."/>
            <person name="Ohji S."/>
            <person name="Ichikawa N."/>
        </authorList>
    </citation>
    <scope>NUCLEOTIDE SEQUENCE [LARGE SCALE GENOMIC DNA]</scope>
    <source>
        <strain evidence="4 5">NBRC 15342</strain>
    </source>
</reference>
<dbReference type="SMART" id="SM00062">
    <property type="entry name" value="PBPb"/>
    <property type="match status" value="1"/>
</dbReference>
<dbReference type="AlphaFoldDB" id="A0A4Y4CUF9"/>
<evidence type="ECO:0000256" key="1">
    <source>
        <dbReference type="ARBA" id="ARBA00022729"/>
    </source>
</evidence>
<dbReference type="Proteomes" id="UP000318422">
    <property type="component" value="Unassembled WGS sequence"/>
</dbReference>
<dbReference type="InterPro" id="IPR006311">
    <property type="entry name" value="TAT_signal"/>
</dbReference>
<dbReference type="OrthoDB" id="6192933at2"/>
<evidence type="ECO:0000313" key="5">
    <source>
        <dbReference type="Proteomes" id="UP000318422"/>
    </source>
</evidence>
<sequence>MKTERRLWLKALAAAPLAAALPARADGLEAFRQRGRLRFAVYNDFPPYSMAGGKGIDADLARALAAKLGLAPEVVGFNADEDMNDDLRNMVWKGHYLGTQPADVMMHVPVDPYLAKANDKVRIFGAYHREALALARRPEQVRQAPSGSAAVALEVFTREKIGVETASLADAFLLGVLNGRLRENVVHFKTVGEATQAALEGKIAAVMAPRAELEAALKGRGELTIDTVNFPELQTGSWPLGMAVKVEEQELADAIAAALAELKRDGSLTEIFRRHGISHTPA</sequence>
<dbReference type="PANTHER" id="PTHR35936">
    <property type="entry name" value="MEMBRANE-BOUND LYTIC MUREIN TRANSGLYCOSYLASE F"/>
    <property type="match status" value="1"/>
</dbReference>
<keyword evidence="5" id="KW-1185">Reference proteome</keyword>
<evidence type="ECO:0000313" key="4">
    <source>
        <dbReference type="EMBL" id="GEC94230.1"/>
    </source>
</evidence>